<reference evidence="1 2" key="1">
    <citation type="submission" date="2024-05" db="EMBL/GenBank/DDBJ databases">
        <title>Long read based assembly of the Candida bracarensis genome reveals expanded adhesin content.</title>
        <authorList>
            <person name="Marcet-Houben M."/>
            <person name="Ksiezopolska E."/>
            <person name="Gabaldon T."/>
        </authorList>
    </citation>
    <scope>NUCLEOTIDE SEQUENCE [LARGE SCALE GENOMIC DNA]</scope>
    <source>
        <strain evidence="1 2">CBM6</strain>
    </source>
</reference>
<organism evidence="1 2">
    <name type="scientific">Nakaseomyces bracarensis</name>
    <dbReference type="NCBI Taxonomy" id="273131"/>
    <lineage>
        <taxon>Eukaryota</taxon>
        <taxon>Fungi</taxon>
        <taxon>Dikarya</taxon>
        <taxon>Ascomycota</taxon>
        <taxon>Saccharomycotina</taxon>
        <taxon>Saccharomycetes</taxon>
        <taxon>Saccharomycetales</taxon>
        <taxon>Saccharomycetaceae</taxon>
        <taxon>Nakaseomyces</taxon>
    </lineage>
</organism>
<keyword evidence="2" id="KW-1185">Reference proteome</keyword>
<evidence type="ECO:0000313" key="2">
    <source>
        <dbReference type="Proteomes" id="UP001623330"/>
    </source>
</evidence>
<evidence type="ECO:0000313" key="1">
    <source>
        <dbReference type="EMBL" id="KAL3230151.1"/>
    </source>
</evidence>
<comment type="caution">
    <text evidence="1">The sequence shown here is derived from an EMBL/GenBank/DDBJ whole genome shotgun (WGS) entry which is preliminary data.</text>
</comment>
<sequence length="296" mass="33920">MSTFARVNLESDSPLDIIFNVDEGTGNGGQELGVEEKERYFLPQDSNIKSVRELVIDTQTKRKAKVGNRFVERMEDNLVKWKPPLSSNRGTTMAIEGIHPYQREINENEVVTSERIATSAKLFDSFTHWWKENARGILDARRQQLEEEFFSFSDFQEQDRVIEVTVAPTIPEEDIREYGDSCDLNNDDALFRQFISMDRNQPLNEDIMFSSASSISCSSQHTYLAGPAIQTPRVALRNKVKSQEIYAQSYNRPIPPTYLPQQQPHIQQSPVTSPPPLHETCTWTNWLSVIKECIST</sequence>
<name>A0ABR4NPW4_9SACH</name>
<gene>
    <name evidence="1" type="ORF">RNJ44_01514</name>
</gene>
<dbReference type="EMBL" id="JBEVYD010000010">
    <property type="protein sequence ID" value="KAL3230151.1"/>
    <property type="molecule type" value="Genomic_DNA"/>
</dbReference>
<proteinExistence type="predicted"/>
<accession>A0ABR4NPW4</accession>
<dbReference type="Proteomes" id="UP001623330">
    <property type="component" value="Unassembled WGS sequence"/>
</dbReference>
<protein>
    <submittedName>
        <fullName evidence="1">Uncharacterized protein</fullName>
    </submittedName>
</protein>